<organism evidence="3 4">
    <name type="scientific">Pseudaeromonas sharmana</name>
    <dbReference type="NCBI Taxonomy" id="328412"/>
    <lineage>
        <taxon>Bacteria</taxon>
        <taxon>Pseudomonadati</taxon>
        <taxon>Pseudomonadota</taxon>
        <taxon>Gammaproteobacteria</taxon>
        <taxon>Aeromonadales</taxon>
        <taxon>Aeromonadaceae</taxon>
        <taxon>Pseudaeromonas</taxon>
    </lineage>
</organism>
<evidence type="ECO:0000313" key="4">
    <source>
        <dbReference type="Proteomes" id="UP001595692"/>
    </source>
</evidence>
<dbReference type="InterPro" id="IPR001387">
    <property type="entry name" value="Cro/C1-type_HTH"/>
</dbReference>
<proteinExistence type="predicted"/>
<keyword evidence="1" id="KW-0812">Transmembrane</keyword>
<gene>
    <name evidence="3" type="primary">rodZ</name>
    <name evidence="3" type="ORF">ACFOSS_16505</name>
</gene>
<keyword evidence="4" id="KW-1185">Reference proteome</keyword>
<dbReference type="PROSITE" id="PS50943">
    <property type="entry name" value="HTH_CROC1"/>
    <property type="match status" value="1"/>
</dbReference>
<dbReference type="InterPro" id="IPR050400">
    <property type="entry name" value="Bact_Cytoskel_RodZ"/>
</dbReference>
<dbReference type="CDD" id="cd00093">
    <property type="entry name" value="HTH_XRE"/>
    <property type="match status" value="1"/>
</dbReference>
<feature type="transmembrane region" description="Helical" evidence="1">
    <location>
        <begin position="112"/>
        <end position="132"/>
    </location>
</feature>
<dbReference type="Pfam" id="PF13413">
    <property type="entry name" value="HTH_25"/>
    <property type="match status" value="1"/>
</dbReference>
<evidence type="ECO:0000313" key="3">
    <source>
        <dbReference type="EMBL" id="MFC3915045.1"/>
    </source>
</evidence>
<keyword evidence="1" id="KW-1133">Transmembrane helix</keyword>
<dbReference type="NCBIfam" id="NF008109">
    <property type="entry name" value="PRK10856.1"/>
    <property type="match status" value="1"/>
</dbReference>
<dbReference type="InterPro" id="IPR025194">
    <property type="entry name" value="RodZ-like_C"/>
</dbReference>
<dbReference type="Pfam" id="PF13464">
    <property type="entry name" value="RodZ_C"/>
    <property type="match status" value="1"/>
</dbReference>
<dbReference type="Gene3D" id="1.10.260.40">
    <property type="entry name" value="lambda repressor-like DNA-binding domains"/>
    <property type="match status" value="1"/>
</dbReference>
<evidence type="ECO:0000256" key="1">
    <source>
        <dbReference type="SAM" id="Phobius"/>
    </source>
</evidence>
<dbReference type="PANTHER" id="PTHR34475:SF1">
    <property type="entry name" value="CYTOSKELETON PROTEIN RODZ"/>
    <property type="match status" value="1"/>
</dbReference>
<dbReference type="SMART" id="SM00530">
    <property type="entry name" value="HTH_XRE"/>
    <property type="match status" value="1"/>
</dbReference>
<evidence type="ECO:0000259" key="2">
    <source>
        <dbReference type="PROSITE" id="PS50943"/>
    </source>
</evidence>
<dbReference type="PANTHER" id="PTHR34475">
    <property type="match status" value="1"/>
</dbReference>
<comment type="caution">
    <text evidence="3">The sequence shown here is derived from an EMBL/GenBank/DDBJ whole genome shotgun (WGS) entry which is preliminary data.</text>
</comment>
<feature type="domain" description="HTH cro/C1-type" evidence="2">
    <location>
        <begin position="19"/>
        <end position="51"/>
    </location>
</feature>
<dbReference type="EMBL" id="JBHSAF010000015">
    <property type="protein sequence ID" value="MFC3915045.1"/>
    <property type="molecule type" value="Genomic_DNA"/>
</dbReference>
<dbReference type="SUPFAM" id="SSF47413">
    <property type="entry name" value="lambda repressor-like DNA-binding domains"/>
    <property type="match status" value="1"/>
</dbReference>
<name>A0ABV8CS65_9GAMM</name>
<dbReference type="Proteomes" id="UP001595692">
    <property type="component" value="Unassembled WGS sequence"/>
</dbReference>
<keyword evidence="1" id="KW-0472">Membrane</keyword>
<sequence>MTIEHHDSSSATVSPGKLLREAREARGLSQPEVASRLNLRVSLVRDIEQDRFDQRTATTFTRGYLKIYARLVGISEDDVVAAYETLGFVDKPFAEMHSFSGRRRLEANENRLRLFSWLLFIVIGLGVLFWIMGRPAEKPELVKLDDKALLNAASASVTIAPAPVVSEAVALTVSPAVSTAIETAPVANVASSAAVAASSAQTAASAAVVATAVVTEAVASAAVTTVATTDNAVVTMDGDLQIRFTGDCWLEVYDAKNKKLLSGTRKSGQQESLKGEAPFRLTVGAPKHVLITFKGESVDMKRFPIGRVARFQLPLQN</sequence>
<dbReference type="InterPro" id="IPR010982">
    <property type="entry name" value="Lambda_DNA-bd_dom_sf"/>
</dbReference>
<accession>A0ABV8CS65</accession>
<reference evidence="4" key="1">
    <citation type="journal article" date="2019" name="Int. J. Syst. Evol. Microbiol.">
        <title>The Global Catalogue of Microorganisms (GCM) 10K type strain sequencing project: providing services to taxonomists for standard genome sequencing and annotation.</title>
        <authorList>
            <consortium name="The Broad Institute Genomics Platform"/>
            <consortium name="The Broad Institute Genome Sequencing Center for Infectious Disease"/>
            <person name="Wu L."/>
            <person name="Ma J."/>
        </authorList>
    </citation>
    <scope>NUCLEOTIDE SEQUENCE [LARGE SCALE GENOMIC DNA]</scope>
    <source>
        <strain evidence="4">CCUG 54939</strain>
    </source>
</reference>
<dbReference type="RefSeq" id="WP_377154670.1">
    <property type="nucleotide sequence ID" value="NZ_JBHSAF010000015.1"/>
</dbReference>
<protein>
    <submittedName>
        <fullName evidence="3">Cytoskeleton protein RodZ</fullName>
    </submittedName>
</protein>